<proteinExistence type="predicted"/>
<dbReference type="Gene3D" id="1.10.3210.30">
    <property type="match status" value="1"/>
</dbReference>
<reference evidence="1" key="1">
    <citation type="journal article" date="2020" name="mSystems">
        <title>Genome- and Community-Level Interaction Insights into Carbon Utilization and Element Cycling Functions of Hydrothermarchaeota in Hydrothermal Sediment.</title>
        <authorList>
            <person name="Zhou Z."/>
            <person name="Liu Y."/>
            <person name="Xu W."/>
            <person name="Pan J."/>
            <person name="Luo Z.H."/>
            <person name="Li M."/>
        </authorList>
    </citation>
    <scope>NUCLEOTIDE SEQUENCE [LARGE SCALE GENOMIC DNA]</scope>
    <source>
        <strain evidence="1">SpSt-1116</strain>
    </source>
</reference>
<evidence type="ECO:0000313" key="1">
    <source>
        <dbReference type="EMBL" id="HHQ79911.1"/>
    </source>
</evidence>
<evidence type="ECO:0008006" key="2">
    <source>
        <dbReference type="Google" id="ProtNLM"/>
    </source>
</evidence>
<comment type="caution">
    <text evidence="1">The sequence shown here is derived from an EMBL/GenBank/DDBJ whole genome shotgun (WGS) entry which is preliminary data.</text>
</comment>
<dbReference type="EMBL" id="DRZC01000008">
    <property type="protein sequence ID" value="HHQ79911.1"/>
    <property type="molecule type" value="Genomic_DNA"/>
</dbReference>
<dbReference type="AlphaFoldDB" id="A0A7J3ZID2"/>
<protein>
    <recommendedName>
        <fullName evidence="2">CRISPR-associated endonuclease Cas3</fullName>
    </recommendedName>
</protein>
<organism evidence="1">
    <name type="scientific">Fervidicoccus fontis</name>
    <dbReference type="NCBI Taxonomy" id="683846"/>
    <lineage>
        <taxon>Archaea</taxon>
        <taxon>Thermoproteota</taxon>
        <taxon>Thermoprotei</taxon>
        <taxon>Fervidicoccales</taxon>
        <taxon>Fervidicoccaceae</taxon>
        <taxon>Fervidicoccus</taxon>
    </lineage>
</organism>
<name>A0A7J3ZID2_9CREN</name>
<dbReference type="InterPro" id="IPR038257">
    <property type="entry name" value="CRISPR-assoc_Cas3_HD_sf"/>
</dbReference>
<sequence>MVRARGCENVAPGNAILARSSQTLQEHVELMLRAYNSCYRTRGWHESTAARLELDPSLVDRLARITIAFHDVGKIFFQSSIRKCRGSPWHEVLSGLLLSHSMPEFDLRSVNDVGASVHIAVAYHHVAMRVPRQLLTSREDVRRAITSESLDAIALHEVRSALEHVVGERIALDGSVVESVKKEFSKGLKAYIDGLEGFATNAYTSVLSSRLLSVLIVTDNLSAASSSTSTALQLRPFLRDLPPYCKSAVL</sequence>
<accession>A0A7J3ZID2</accession>
<gene>
    <name evidence="1" type="ORF">ENM78_00380</name>
</gene>